<feature type="transmembrane region" description="Helical" evidence="6">
    <location>
        <begin position="33"/>
        <end position="55"/>
    </location>
</feature>
<comment type="subcellular location">
    <subcellularLocation>
        <location evidence="1">Membrane</location>
        <topology evidence="1">Multi-pass membrane protein</topology>
    </subcellularLocation>
</comment>
<sequence>MKTRDLIELLTLAAIWGASFLFMRVAVPAFGPWALAGVRVLGASAFLLPLLLARGEWGALRQHWRPIFLVGITNSALPFLCFGYAALAITGGLSAIFNATTPLWGALIGWLWLKDAPGRNRTLGLWIGFAGVLWLAGDKAGLKADAGGASPALAVLACLAATAMYGFSANFTKRRLSGVPPMALATGSQLSAALVLVGPMLWTWPASPAPVRAWGAALLLALLCTGVAYVLFFRLIGRLGASNAISVTFLIPAFAVVWGWLLLDESVSSTMLLACGVILLGTSMVTGLWQPLKTKE</sequence>
<feature type="transmembrane region" description="Helical" evidence="6">
    <location>
        <begin position="269"/>
        <end position="289"/>
    </location>
</feature>
<feature type="transmembrane region" description="Helical" evidence="6">
    <location>
        <begin position="95"/>
        <end position="113"/>
    </location>
</feature>
<evidence type="ECO:0000256" key="5">
    <source>
        <dbReference type="ARBA" id="ARBA00023136"/>
    </source>
</evidence>
<dbReference type="PANTHER" id="PTHR32322">
    <property type="entry name" value="INNER MEMBRANE TRANSPORTER"/>
    <property type="match status" value="1"/>
</dbReference>
<comment type="similarity">
    <text evidence="2">Belongs to the EamA transporter family.</text>
</comment>
<keyword evidence="3 6" id="KW-0812">Transmembrane</keyword>
<evidence type="ECO:0000256" key="1">
    <source>
        <dbReference type="ARBA" id="ARBA00004141"/>
    </source>
</evidence>
<keyword evidence="4 6" id="KW-1133">Transmembrane helix</keyword>
<dbReference type="InterPro" id="IPR000620">
    <property type="entry name" value="EamA_dom"/>
</dbReference>
<dbReference type="Pfam" id="PF00892">
    <property type="entry name" value="EamA"/>
    <property type="match status" value="2"/>
</dbReference>
<keyword evidence="5 6" id="KW-0472">Membrane</keyword>
<feature type="transmembrane region" description="Helical" evidence="6">
    <location>
        <begin position="149"/>
        <end position="167"/>
    </location>
</feature>
<gene>
    <name evidence="8" type="ORF">AACH00_17235</name>
</gene>
<evidence type="ECO:0000256" key="3">
    <source>
        <dbReference type="ARBA" id="ARBA00022692"/>
    </source>
</evidence>
<dbReference type="InterPro" id="IPR050638">
    <property type="entry name" value="AA-Vitamin_Transporters"/>
</dbReference>
<dbReference type="Proteomes" id="UP001379945">
    <property type="component" value="Unassembled WGS sequence"/>
</dbReference>
<feature type="transmembrane region" description="Helical" evidence="6">
    <location>
        <begin position="120"/>
        <end position="137"/>
    </location>
</feature>
<feature type="transmembrane region" description="Helical" evidence="6">
    <location>
        <begin position="244"/>
        <end position="263"/>
    </location>
</feature>
<proteinExistence type="inferred from homology"/>
<feature type="domain" description="EamA" evidence="7">
    <location>
        <begin position="154"/>
        <end position="286"/>
    </location>
</feature>
<dbReference type="RefSeq" id="WP_341400413.1">
    <property type="nucleotide sequence ID" value="NZ_JBBUTI010000013.1"/>
</dbReference>
<evidence type="ECO:0000256" key="4">
    <source>
        <dbReference type="ARBA" id="ARBA00022989"/>
    </source>
</evidence>
<protein>
    <submittedName>
        <fullName evidence="8">DMT family transporter</fullName>
    </submittedName>
</protein>
<comment type="caution">
    <text evidence="8">The sequence shown here is derived from an EMBL/GenBank/DDBJ whole genome shotgun (WGS) entry which is preliminary data.</text>
</comment>
<reference evidence="8 9" key="1">
    <citation type="submission" date="2024-04" db="EMBL/GenBank/DDBJ databases">
        <title>Novel species of the genus Ideonella isolated from streams.</title>
        <authorList>
            <person name="Lu H."/>
        </authorList>
    </citation>
    <scope>NUCLEOTIDE SEQUENCE [LARGE SCALE GENOMIC DNA]</scope>
    <source>
        <strain evidence="8 9">LYT19W</strain>
    </source>
</reference>
<accession>A0ABU9C884</accession>
<feature type="transmembrane region" description="Helical" evidence="6">
    <location>
        <begin position="7"/>
        <end position="27"/>
    </location>
</feature>
<feature type="transmembrane region" description="Helical" evidence="6">
    <location>
        <begin position="67"/>
        <end position="89"/>
    </location>
</feature>
<evidence type="ECO:0000313" key="8">
    <source>
        <dbReference type="EMBL" id="MEK8048100.1"/>
    </source>
</evidence>
<organism evidence="8 9">
    <name type="scientific">Ideonella margarita</name>
    <dbReference type="NCBI Taxonomy" id="2984191"/>
    <lineage>
        <taxon>Bacteria</taxon>
        <taxon>Pseudomonadati</taxon>
        <taxon>Pseudomonadota</taxon>
        <taxon>Betaproteobacteria</taxon>
        <taxon>Burkholderiales</taxon>
        <taxon>Sphaerotilaceae</taxon>
        <taxon>Ideonella</taxon>
    </lineage>
</organism>
<evidence type="ECO:0000259" key="7">
    <source>
        <dbReference type="Pfam" id="PF00892"/>
    </source>
</evidence>
<dbReference type="InterPro" id="IPR037185">
    <property type="entry name" value="EmrE-like"/>
</dbReference>
<dbReference type="EMBL" id="JBBUTI010000013">
    <property type="protein sequence ID" value="MEK8048100.1"/>
    <property type="molecule type" value="Genomic_DNA"/>
</dbReference>
<dbReference type="PANTHER" id="PTHR32322:SF2">
    <property type="entry name" value="EAMA DOMAIN-CONTAINING PROTEIN"/>
    <property type="match status" value="1"/>
</dbReference>
<feature type="transmembrane region" description="Helical" evidence="6">
    <location>
        <begin position="179"/>
        <end position="202"/>
    </location>
</feature>
<keyword evidence="9" id="KW-1185">Reference proteome</keyword>
<evidence type="ECO:0000256" key="6">
    <source>
        <dbReference type="SAM" id="Phobius"/>
    </source>
</evidence>
<dbReference type="SUPFAM" id="SSF103481">
    <property type="entry name" value="Multidrug resistance efflux transporter EmrE"/>
    <property type="match status" value="2"/>
</dbReference>
<evidence type="ECO:0000313" key="9">
    <source>
        <dbReference type="Proteomes" id="UP001379945"/>
    </source>
</evidence>
<evidence type="ECO:0000256" key="2">
    <source>
        <dbReference type="ARBA" id="ARBA00007362"/>
    </source>
</evidence>
<feature type="transmembrane region" description="Helical" evidence="6">
    <location>
        <begin position="214"/>
        <end position="232"/>
    </location>
</feature>
<feature type="domain" description="EamA" evidence="7">
    <location>
        <begin position="9"/>
        <end position="135"/>
    </location>
</feature>
<name>A0ABU9C884_9BURK</name>